<dbReference type="AlphaFoldDB" id="A0AAW9TEF5"/>
<evidence type="ECO:0000313" key="3">
    <source>
        <dbReference type="Proteomes" id="UP000420707"/>
    </source>
</evidence>
<reference evidence="3" key="1">
    <citation type="submission" date="2019-09" db="EMBL/GenBank/DDBJ databases">
        <title>Distinct polysaccharide growth profiles of human intestinal Prevotella copri isolates.</title>
        <authorList>
            <person name="Fehlner-Peach H."/>
            <person name="Magnabosco C."/>
            <person name="Raghavan V."/>
            <person name="Scher J.U."/>
            <person name="Tett A."/>
            <person name="Cox L.M."/>
            <person name="Gottsegen C."/>
            <person name="Watters A."/>
            <person name="Wiltshire- Gordon J.D."/>
            <person name="Segata N."/>
            <person name="Bonneau R."/>
            <person name="Littman D.R."/>
        </authorList>
    </citation>
    <scope>NUCLEOTIDE SEQUENCE [LARGE SCALE GENOMIC DNA]</scope>
    <source>
        <strain evidence="3">iAP146</strain>
    </source>
</reference>
<organism evidence="2 3">
    <name type="scientific">Segatella copri</name>
    <dbReference type="NCBI Taxonomy" id="165179"/>
    <lineage>
        <taxon>Bacteria</taxon>
        <taxon>Pseudomonadati</taxon>
        <taxon>Bacteroidota</taxon>
        <taxon>Bacteroidia</taxon>
        <taxon>Bacteroidales</taxon>
        <taxon>Prevotellaceae</taxon>
        <taxon>Segatella</taxon>
    </lineage>
</organism>
<keyword evidence="1" id="KW-0472">Membrane</keyword>
<feature type="transmembrane region" description="Helical" evidence="1">
    <location>
        <begin position="20"/>
        <end position="37"/>
    </location>
</feature>
<evidence type="ECO:0000313" key="2">
    <source>
        <dbReference type="EMBL" id="MQN32594.1"/>
    </source>
</evidence>
<comment type="caution">
    <text evidence="2">The sequence shown here is derived from an EMBL/GenBank/DDBJ whole genome shotgun (WGS) entry which is preliminary data.</text>
</comment>
<dbReference type="EMBL" id="VZCR01000076">
    <property type="protein sequence ID" value="MQN32594.1"/>
    <property type="molecule type" value="Genomic_DNA"/>
</dbReference>
<keyword evidence="1" id="KW-1133">Transmembrane helix</keyword>
<gene>
    <name evidence="2" type="ORF">F7D90_11690</name>
</gene>
<sequence>MEIDNNKLKNCIHFLYRRNIWFCCGLISIVVVFLAFYNHAKIKEYKNKQTKLDSVLAKQDSIKHEIDKDKVLKLQKMNQQLEKQTVTLSSQLSILDKNLKTLIEVLDSTIIKEK</sequence>
<evidence type="ECO:0000256" key="1">
    <source>
        <dbReference type="SAM" id="Phobius"/>
    </source>
</evidence>
<name>A0AAW9TEF5_9BACT</name>
<keyword evidence="1" id="KW-0812">Transmembrane</keyword>
<protein>
    <submittedName>
        <fullName evidence="2">Uncharacterized protein</fullName>
    </submittedName>
</protein>
<dbReference type="RefSeq" id="WP_153086623.1">
    <property type="nucleotide sequence ID" value="NZ_VZAM01000049.1"/>
</dbReference>
<proteinExistence type="predicted"/>
<dbReference type="Proteomes" id="UP000420707">
    <property type="component" value="Unassembled WGS sequence"/>
</dbReference>
<accession>A0AAW9TEF5</accession>